<evidence type="ECO:0000313" key="2">
    <source>
        <dbReference type="EMBL" id="EMA43442.1"/>
    </source>
</evidence>
<dbReference type="InterPro" id="IPR027417">
    <property type="entry name" value="P-loop_NTPase"/>
</dbReference>
<keyword evidence="2" id="KW-0378">Hydrolase</keyword>
<dbReference type="InParanoid" id="M0MCE8"/>
<feature type="domain" description="Endonuclease GajA/Old nuclease/RecF-like AAA" evidence="1">
    <location>
        <begin position="11"/>
        <end position="168"/>
    </location>
</feature>
<evidence type="ECO:0000259" key="1">
    <source>
        <dbReference type="Pfam" id="PF13175"/>
    </source>
</evidence>
<dbReference type="EMBL" id="AOMD01000030">
    <property type="protein sequence ID" value="EMA43442.1"/>
    <property type="molecule type" value="Genomic_DNA"/>
</dbReference>
<dbReference type="GO" id="GO:0004519">
    <property type="term" value="F:endonuclease activity"/>
    <property type="evidence" value="ECO:0007669"/>
    <property type="project" value="UniProtKB-KW"/>
</dbReference>
<dbReference type="Gene3D" id="3.40.50.300">
    <property type="entry name" value="P-loop containing nucleotide triphosphate hydrolases"/>
    <property type="match status" value="1"/>
</dbReference>
<evidence type="ECO:0000313" key="3">
    <source>
        <dbReference type="Proteomes" id="UP000011669"/>
    </source>
</evidence>
<accession>M0MCE8</accession>
<dbReference type="SUPFAM" id="SSF52540">
    <property type="entry name" value="P-loop containing nucleoside triphosphate hydrolases"/>
    <property type="match status" value="1"/>
</dbReference>
<dbReference type="AlphaFoldDB" id="M0MCE8"/>
<keyword evidence="3" id="KW-1185">Reference proteome</keyword>
<keyword evidence="2" id="KW-0255">Endonuclease</keyword>
<dbReference type="InterPro" id="IPR041685">
    <property type="entry name" value="AAA_GajA/Old/RecF-like"/>
</dbReference>
<sequence length="389" mass="43746">MREETKLKGGTVLNRLLEPILKEGGIEEDNSLQDKTDELAESLTSTADIVSEDLTERMQSHMADIDHIEINPGPVSLSKAISPTISIKDEYIDQSVDIAERGSGVGSLLILSLMQTYVEMQVGEGYCLLFEEPGNFLHPAAERKMLSALKEIANEGQVCISTHSQAMIDQERDASMHVVRRESGETSFQLVEEDTFAIIDEIGARNSDLLQSDFVIYVEGPSDIAILNEIARHVISDWGSCNVVIQHLGGTGSLVHCDPEKLEKINRKFALLLDSDQKCEGEGPKKEVRDIKSNFDEYDKMCDVLDRREIENYYSHESINEICYVSVDESFVGEYDDIEKKLKSEMDDGYSFDKLKHGREIVDHMYQNGESIQPVEELLRDCVQEAQRG</sequence>
<name>M0MCE8_9EURY</name>
<keyword evidence="2" id="KW-0540">Nuclease</keyword>
<dbReference type="PATRIC" id="fig|1227455.4.peg.3205"/>
<dbReference type="Pfam" id="PF13175">
    <property type="entry name" value="AAA_15"/>
    <property type="match status" value="1"/>
</dbReference>
<dbReference type="InterPro" id="IPR051396">
    <property type="entry name" value="Bact_Antivir_Def_Nuclease"/>
</dbReference>
<comment type="caution">
    <text evidence="2">The sequence shown here is derived from an EMBL/GenBank/DDBJ whole genome shotgun (WGS) entry which is preliminary data.</text>
</comment>
<gene>
    <name evidence="2" type="ORF">C449_15747</name>
</gene>
<protein>
    <submittedName>
        <fullName evidence="2">ATP-dependent endonuclease of the OLD family-like protein</fullName>
    </submittedName>
</protein>
<dbReference type="Proteomes" id="UP000011669">
    <property type="component" value="Unassembled WGS sequence"/>
</dbReference>
<proteinExistence type="predicted"/>
<dbReference type="PANTHER" id="PTHR43581:SF4">
    <property type="entry name" value="ATP_GTP PHOSPHATASE"/>
    <property type="match status" value="1"/>
</dbReference>
<dbReference type="PANTHER" id="PTHR43581">
    <property type="entry name" value="ATP/GTP PHOSPHATASE"/>
    <property type="match status" value="1"/>
</dbReference>
<reference evidence="2 3" key="1">
    <citation type="journal article" date="2014" name="PLoS Genet.">
        <title>Phylogenetically driven sequencing of extremely halophilic archaea reveals strategies for static and dynamic osmo-response.</title>
        <authorList>
            <person name="Becker E.A."/>
            <person name="Seitzer P.M."/>
            <person name="Tritt A."/>
            <person name="Larsen D."/>
            <person name="Krusor M."/>
            <person name="Yao A.I."/>
            <person name="Wu D."/>
            <person name="Madern D."/>
            <person name="Eisen J.A."/>
            <person name="Darling A.E."/>
            <person name="Facciotti M.T."/>
        </authorList>
    </citation>
    <scope>NUCLEOTIDE SEQUENCE [LARGE SCALE GENOMIC DNA]</scope>
    <source>
        <strain evidence="2 3">DSM 5350</strain>
    </source>
</reference>
<organism evidence="2 3">
    <name type="scientific">Halococcus saccharolyticus DSM 5350</name>
    <dbReference type="NCBI Taxonomy" id="1227455"/>
    <lineage>
        <taxon>Archaea</taxon>
        <taxon>Methanobacteriati</taxon>
        <taxon>Methanobacteriota</taxon>
        <taxon>Stenosarchaea group</taxon>
        <taxon>Halobacteria</taxon>
        <taxon>Halobacteriales</taxon>
        <taxon>Halococcaceae</taxon>
        <taxon>Halococcus</taxon>
    </lineage>
</organism>